<dbReference type="Proteomes" id="UP001165190">
    <property type="component" value="Unassembled WGS sequence"/>
</dbReference>
<evidence type="ECO:0000256" key="1">
    <source>
        <dbReference type="SAM" id="MobiDB-lite"/>
    </source>
</evidence>
<sequence length="111" mass="11993">MEEVRNSNASASTSPSSSPTPLPVSRGPGNQRYLFSPSPTPSPLFSPSISSNDSAAILPLLHHDPALIQARVTSAFSLDLKDPDDELHHKSSSCLQDLLEWLVQKCCNCCF</sequence>
<proteinExistence type="predicted"/>
<dbReference type="EMBL" id="BSYR01000023">
    <property type="protein sequence ID" value="GMI89882.1"/>
    <property type="molecule type" value="Genomic_DNA"/>
</dbReference>
<comment type="caution">
    <text evidence="2">The sequence shown here is derived from an EMBL/GenBank/DDBJ whole genome shotgun (WGS) entry which is preliminary data.</text>
</comment>
<feature type="compositionally biased region" description="Low complexity" evidence="1">
    <location>
        <begin position="1"/>
        <end position="19"/>
    </location>
</feature>
<accession>A0A9W7M4U8</accession>
<name>A0A9W7M4U8_HIBTR</name>
<keyword evidence="3" id="KW-1185">Reference proteome</keyword>
<reference evidence="2" key="1">
    <citation type="submission" date="2023-05" db="EMBL/GenBank/DDBJ databases">
        <title>Genome and transcriptome analyses reveal genes involved in the formation of fine ridges on petal epidermal cells in Hibiscus trionum.</title>
        <authorList>
            <person name="Koshimizu S."/>
            <person name="Masuda S."/>
            <person name="Ishii T."/>
            <person name="Shirasu K."/>
            <person name="Hoshino A."/>
            <person name="Arita M."/>
        </authorList>
    </citation>
    <scope>NUCLEOTIDE SEQUENCE</scope>
    <source>
        <strain evidence="2">Hamamatsu line</strain>
    </source>
</reference>
<gene>
    <name evidence="2" type="ORF">HRI_002657500</name>
</gene>
<evidence type="ECO:0000313" key="2">
    <source>
        <dbReference type="EMBL" id="GMI89882.1"/>
    </source>
</evidence>
<dbReference type="OrthoDB" id="1747163at2759"/>
<feature type="region of interest" description="Disordered" evidence="1">
    <location>
        <begin position="1"/>
        <end position="47"/>
    </location>
</feature>
<protein>
    <submittedName>
        <fullName evidence="2">Uncharacterized protein</fullName>
    </submittedName>
</protein>
<evidence type="ECO:0000313" key="3">
    <source>
        <dbReference type="Proteomes" id="UP001165190"/>
    </source>
</evidence>
<organism evidence="2 3">
    <name type="scientific">Hibiscus trionum</name>
    <name type="common">Flower of an hour</name>
    <dbReference type="NCBI Taxonomy" id="183268"/>
    <lineage>
        <taxon>Eukaryota</taxon>
        <taxon>Viridiplantae</taxon>
        <taxon>Streptophyta</taxon>
        <taxon>Embryophyta</taxon>
        <taxon>Tracheophyta</taxon>
        <taxon>Spermatophyta</taxon>
        <taxon>Magnoliopsida</taxon>
        <taxon>eudicotyledons</taxon>
        <taxon>Gunneridae</taxon>
        <taxon>Pentapetalae</taxon>
        <taxon>rosids</taxon>
        <taxon>malvids</taxon>
        <taxon>Malvales</taxon>
        <taxon>Malvaceae</taxon>
        <taxon>Malvoideae</taxon>
        <taxon>Hibiscus</taxon>
    </lineage>
</organism>
<dbReference type="AlphaFoldDB" id="A0A9W7M4U8"/>